<dbReference type="EMBL" id="BAABAT010000041">
    <property type="protein sequence ID" value="GAA4260661.1"/>
    <property type="molecule type" value="Genomic_DNA"/>
</dbReference>
<evidence type="ECO:0000313" key="3">
    <source>
        <dbReference type="Proteomes" id="UP001500620"/>
    </source>
</evidence>
<keyword evidence="1" id="KW-1133">Transmembrane helix</keyword>
<reference evidence="3" key="1">
    <citation type="journal article" date="2019" name="Int. J. Syst. Evol. Microbiol.">
        <title>The Global Catalogue of Microorganisms (GCM) 10K type strain sequencing project: providing services to taxonomists for standard genome sequencing and annotation.</title>
        <authorList>
            <consortium name="The Broad Institute Genomics Platform"/>
            <consortium name="The Broad Institute Genome Sequencing Center for Infectious Disease"/>
            <person name="Wu L."/>
            <person name="Ma J."/>
        </authorList>
    </citation>
    <scope>NUCLEOTIDE SEQUENCE [LARGE SCALE GENOMIC DNA]</scope>
    <source>
        <strain evidence="3">JCM 17441</strain>
    </source>
</reference>
<evidence type="ECO:0000256" key="1">
    <source>
        <dbReference type="SAM" id="Phobius"/>
    </source>
</evidence>
<comment type="caution">
    <text evidence="2">The sequence shown here is derived from an EMBL/GenBank/DDBJ whole genome shotgun (WGS) entry which is preliminary data.</text>
</comment>
<sequence>MNRPWMVLAGSLAFVVCGGYAAVDGDGWDIRVAGVVGVLFFGLGAVLAARQLRGPRPRPIGAPVPLPEERRSESWFDLEEDEESEPTKLELGFLAALRDGARTLPAGGVSSFSFRDDDGPLVAVVSIGNKTELLVFGLHLAQGRLRGDQLHNQVYSLPDEPTTLAMPEAHAADVEAAVGWIEGLLRRPVERLEWWRAGIPYAARYQFADTTEGLVEAFEARWAPPGLHERLLRDGKARHGSWIRTAALGAPDVVVAVRVDGRQFETPGLPSFLWYQCPLEPRDPA</sequence>
<gene>
    <name evidence="2" type="ORF">GCM10022255_090190</name>
</gene>
<accession>A0ABP8DP01</accession>
<dbReference type="RefSeq" id="WP_345137565.1">
    <property type="nucleotide sequence ID" value="NZ_BAABAT010000041.1"/>
</dbReference>
<dbReference type="Proteomes" id="UP001500620">
    <property type="component" value="Unassembled WGS sequence"/>
</dbReference>
<evidence type="ECO:0000313" key="2">
    <source>
        <dbReference type="EMBL" id="GAA4260661.1"/>
    </source>
</evidence>
<name>A0ABP8DP01_9ACTN</name>
<feature type="transmembrane region" description="Helical" evidence="1">
    <location>
        <begin position="31"/>
        <end position="49"/>
    </location>
</feature>
<keyword evidence="1" id="KW-0472">Membrane</keyword>
<keyword evidence="3" id="KW-1185">Reference proteome</keyword>
<protein>
    <submittedName>
        <fullName evidence="2">Uncharacterized protein</fullName>
    </submittedName>
</protein>
<organism evidence="2 3">
    <name type="scientific">Dactylosporangium darangshiense</name>
    <dbReference type="NCBI Taxonomy" id="579108"/>
    <lineage>
        <taxon>Bacteria</taxon>
        <taxon>Bacillati</taxon>
        <taxon>Actinomycetota</taxon>
        <taxon>Actinomycetes</taxon>
        <taxon>Micromonosporales</taxon>
        <taxon>Micromonosporaceae</taxon>
        <taxon>Dactylosporangium</taxon>
    </lineage>
</organism>
<keyword evidence="1" id="KW-0812">Transmembrane</keyword>
<proteinExistence type="predicted"/>